<feature type="region of interest" description="Disordered" evidence="1">
    <location>
        <begin position="154"/>
        <end position="176"/>
    </location>
</feature>
<reference evidence="3" key="1">
    <citation type="journal article" date="2018" name="Nat. Microbiol.">
        <title>Leveraging single-cell genomics to expand the fungal tree of life.</title>
        <authorList>
            <person name="Ahrendt S.R."/>
            <person name="Quandt C.A."/>
            <person name="Ciobanu D."/>
            <person name="Clum A."/>
            <person name="Salamov A."/>
            <person name="Andreopoulos B."/>
            <person name="Cheng J.F."/>
            <person name="Woyke T."/>
            <person name="Pelin A."/>
            <person name="Henrissat B."/>
            <person name="Reynolds N.K."/>
            <person name="Benny G.L."/>
            <person name="Smith M.E."/>
            <person name="James T.Y."/>
            <person name="Grigoriev I.V."/>
        </authorList>
    </citation>
    <scope>NUCLEOTIDE SEQUENCE [LARGE SCALE GENOMIC DNA]</scope>
</reference>
<proteinExistence type="predicted"/>
<sequence length="338" mass="37010">MNLVNVQPPKRPAPGPLSSSSTQTGTSTTSFPATSLVDEASDNFKLATILANFDWTPVLRLVQRVRPFATMSSGMVELARFVLLKAAAPGFRGHILAAPPQMQALWHALREFTHEYFELSSTLVGKPTVLGYDPPGEELGARDKLGPESPLWSSGIGQNDGIMKGDAGRGFRDSEDDGVKEERLRARAIADSWPYFVLAERLATFDGQPLLKLLRFSTHPNAEMNNEIRELARFLLLKAVKRDLDGTALSPPAQIDELWHLLLRFPAQYQELCASLLGHRVGVYGDGGVSIGHDPLQAYGDPRQRNDRLAATFAAHVPAFGEPPFSPLWDKSASITNS</sequence>
<name>A0A4P9W254_9FUNG</name>
<dbReference type="AlphaFoldDB" id="A0A4P9W254"/>
<gene>
    <name evidence="2" type="ORF">BDK51DRAFT_47157</name>
</gene>
<keyword evidence="3" id="KW-1185">Reference proteome</keyword>
<feature type="compositionally biased region" description="Low complexity" evidence="1">
    <location>
        <begin position="18"/>
        <end position="33"/>
    </location>
</feature>
<protein>
    <submittedName>
        <fullName evidence="2">Uncharacterized protein</fullName>
    </submittedName>
</protein>
<dbReference type="Proteomes" id="UP000269721">
    <property type="component" value="Unassembled WGS sequence"/>
</dbReference>
<evidence type="ECO:0000256" key="1">
    <source>
        <dbReference type="SAM" id="MobiDB-lite"/>
    </source>
</evidence>
<dbReference type="EMBL" id="KZ998393">
    <property type="protein sequence ID" value="RKO86204.1"/>
    <property type="molecule type" value="Genomic_DNA"/>
</dbReference>
<organism evidence="2 3">
    <name type="scientific">Blyttiomyces helicus</name>
    <dbReference type="NCBI Taxonomy" id="388810"/>
    <lineage>
        <taxon>Eukaryota</taxon>
        <taxon>Fungi</taxon>
        <taxon>Fungi incertae sedis</taxon>
        <taxon>Chytridiomycota</taxon>
        <taxon>Chytridiomycota incertae sedis</taxon>
        <taxon>Chytridiomycetes</taxon>
        <taxon>Chytridiomycetes incertae sedis</taxon>
        <taxon>Blyttiomyces</taxon>
    </lineage>
</organism>
<evidence type="ECO:0000313" key="3">
    <source>
        <dbReference type="Proteomes" id="UP000269721"/>
    </source>
</evidence>
<feature type="region of interest" description="Disordered" evidence="1">
    <location>
        <begin position="1"/>
        <end position="33"/>
    </location>
</feature>
<evidence type="ECO:0000313" key="2">
    <source>
        <dbReference type="EMBL" id="RKO86204.1"/>
    </source>
</evidence>
<accession>A0A4P9W254</accession>